<dbReference type="EMBL" id="JAHRIP010039580">
    <property type="protein sequence ID" value="MEQ2296164.1"/>
    <property type="molecule type" value="Genomic_DNA"/>
</dbReference>
<feature type="compositionally biased region" description="Polar residues" evidence="1">
    <location>
        <begin position="41"/>
        <end position="55"/>
    </location>
</feature>
<protein>
    <submittedName>
        <fullName evidence="2">Uncharacterized protein</fullName>
    </submittedName>
</protein>
<name>A0ABV0YR71_9TELE</name>
<keyword evidence="3" id="KW-1185">Reference proteome</keyword>
<comment type="caution">
    <text evidence="2">The sequence shown here is derived from an EMBL/GenBank/DDBJ whole genome shotgun (WGS) entry which is preliminary data.</text>
</comment>
<sequence>MKVQSTVCTCVNLKGSNGPSLSGALLKLGSKSQEHLKDNNKSMGPQTGASSTQMGQWTSLNASTIETSATDNRADAILQTSDLCFQLSINQSVSGNPINLDVYCSASDKQKEEERECIKVITVQLVQVQQDRRPQDHFTNLNDAKTNLCSFVKKEELKKSLGGSAVCVQKGYSS</sequence>
<gene>
    <name evidence="2" type="ORF">AMECASPLE_022187</name>
</gene>
<feature type="region of interest" description="Disordered" evidence="1">
    <location>
        <begin position="34"/>
        <end position="55"/>
    </location>
</feature>
<reference evidence="2 3" key="1">
    <citation type="submission" date="2021-06" db="EMBL/GenBank/DDBJ databases">
        <authorList>
            <person name="Palmer J.M."/>
        </authorList>
    </citation>
    <scope>NUCLEOTIDE SEQUENCE [LARGE SCALE GENOMIC DNA]</scope>
    <source>
        <strain evidence="2 3">AS_MEX2019</strain>
        <tissue evidence="2">Muscle</tissue>
    </source>
</reference>
<evidence type="ECO:0000256" key="1">
    <source>
        <dbReference type="SAM" id="MobiDB-lite"/>
    </source>
</evidence>
<organism evidence="2 3">
    <name type="scientific">Ameca splendens</name>
    <dbReference type="NCBI Taxonomy" id="208324"/>
    <lineage>
        <taxon>Eukaryota</taxon>
        <taxon>Metazoa</taxon>
        <taxon>Chordata</taxon>
        <taxon>Craniata</taxon>
        <taxon>Vertebrata</taxon>
        <taxon>Euteleostomi</taxon>
        <taxon>Actinopterygii</taxon>
        <taxon>Neopterygii</taxon>
        <taxon>Teleostei</taxon>
        <taxon>Neoteleostei</taxon>
        <taxon>Acanthomorphata</taxon>
        <taxon>Ovalentaria</taxon>
        <taxon>Atherinomorphae</taxon>
        <taxon>Cyprinodontiformes</taxon>
        <taxon>Goodeidae</taxon>
        <taxon>Ameca</taxon>
    </lineage>
</organism>
<accession>A0ABV0YR71</accession>
<proteinExistence type="predicted"/>
<evidence type="ECO:0000313" key="3">
    <source>
        <dbReference type="Proteomes" id="UP001469553"/>
    </source>
</evidence>
<evidence type="ECO:0000313" key="2">
    <source>
        <dbReference type="EMBL" id="MEQ2296164.1"/>
    </source>
</evidence>
<dbReference type="Proteomes" id="UP001469553">
    <property type="component" value="Unassembled WGS sequence"/>
</dbReference>